<feature type="binding site" evidence="15">
    <location>
        <position position="748"/>
    </location>
    <ligand>
        <name>Mg(2+)</name>
        <dbReference type="ChEBI" id="CHEBI:18420"/>
    </ligand>
</feature>
<dbReference type="AlphaFoldDB" id="A0AAU9JXE1"/>
<gene>
    <name evidence="20" type="ORF">BSTOLATCC_MIC55808</name>
</gene>
<evidence type="ECO:0000256" key="13">
    <source>
        <dbReference type="PIRSR" id="PIRSR606539-1"/>
    </source>
</evidence>
<feature type="transmembrane region" description="Helical" evidence="16">
    <location>
        <begin position="953"/>
        <end position="974"/>
    </location>
</feature>
<feature type="binding site" evidence="14">
    <location>
        <position position="521"/>
    </location>
    <ligand>
        <name>ATP</name>
        <dbReference type="ChEBI" id="CHEBI:30616"/>
    </ligand>
</feature>
<feature type="binding site" evidence="14">
    <location>
        <position position="374"/>
    </location>
    <ligand>
        <name>ATP</name>
        <dbReference type="ChEBI" id="CHEBI:30616"/>
    </ligand>
</feature>
<feature type="transmembrane region" description="Helical" evidence="16">
    <location>
        <begin position="255"/>
        <end position="281"/>
    </location>
</feature>
<feature type="binding site" evidence="14">
    <location>
        <position position="456"/>
    </location>
    <ligand>
        <name>ATP</name>
        <dbReference type="ChEBI" id="CHEBI:30616"/>
    </ligand>
</feature>
<feature type="binding site" evidence="14">
    <location>
        <position position="727"/>
    </location>
    <ligand>
        <name>ATP</name>
        <dbReference type="ChEBI" id="CHEBI:30616"/>
    </ligand>
</feature>
<dbReference type="GO" id="GO:0140326">
    <property type="term" value="F:ATPase-coupled intramembrane lipid transporter activity"/>
    <property type="evidence" value="ECO:0007669"/>
    <property type="project" value="UniProtKB-EC"/>
</dbReference>
<feature type="binding site" evidence="14">
    <location>
        <position position="376"/>
    </location>
    <ligand>
        <name>ATP</name>
        <dbReference type="ChEBI" id="CHEBI:30616"/>
    </ligand>
</feature>
<evidence type="ECO:0000256" key="10">
    <source>
        <dbReference type="ARBA" id="ARBA00022989"/>
    </source>
</evidence>
<keyword evidence="21" id="KW-1185">Reference proteome</keyword>
<feature type="binding site" evidence="14">
    <location>
        <position position="634"/>
    </location>
    <ligand>
        <name>ATP</name>
        <dbReference type="ChEBI" id="CHEBI:30616"/>
    </ligand>
</feature>
<keyword evidence="7 14" id="KW-0067">ATP-binding</keyword>
<feature type="domain" description="P-type ATPase C-terminal" evidence="19">
    <location>
        <begin position="774"/>
        <end position="1025"/>
    </location>
</feature>
<comment type="catalytic activity">
    <reaction evidence="12 16">
        <text>ATP + H2O + phospholipidSide 1 = ADP + phosphate + phospholipidSide 2.</text>
        <dbReference type="EC" id="7.6.2.1"/>
    </reaction>
</comment>
<dbReference type="InterPro" id="IPR044492">
    <property type="entry name" value="P_typ_ATPase_HD_dom"/>
</dbReference>
<organism evidence="20 21">
    <name type="scientific">Blepharisma stoltei</name>
    <dbReference type="NCBI Taxonomy" id="1481888"/>
    <lineage>
        <taxon>Eukaryota</taxon>
        <taxon>Sar</taxon>
        <taxon>Alveolata</taxon>
        <taxon>Ciliophora</taxon>
        <taxon>Postciliodesmatophora</taxon>
        <taxon>Heterotrichea</taxon>
        <taxon>Heterotrichida</taxon>
        <taxon>Blepharismidae</taxon>
        <taxon>Blepharisma</taxon>
    </lineage>
</organism>
<dbReference type="SUPFAM" id="SSF81665">
    <property type="entry name" value="Calcium ATPase, transmembrane domain M"/>
    <property type="match status" value="1"/>
</dbReference>
<dbReference type="GO" id="GO:0000287">
    <property type="term" value="F:magnesium ion binding"/>
    <property type="evidence" value="ECO:0007669"/>
    <property type="project" value="UniProtKB-UniRule"/>
</dbReference>
<dbReference type="InterPro" id="IPR008250">
    <property type="entry name" value="ATPase_P-typ_transduc_dom_A_sf"/>
</dbReference>
<protein>
    <recommendedName>
        <fullName evidence="16">Phospholipid-transporting ATPase</fullName>
        <ecNumber evidence="16">7.6.2.1</ecNumber>
    </recommendedName>
</protein>
<dbReference type="NCBIfam" id="TIGR01494">
    <property type="entry name" value="ATPase_P-type"/>
    <property type="match status" value="1"/>
</dbReference>
<keyword evidence="11 16" id="KW-0472">Membrane</keyword>
<feature type="binding site" evidence="14">
    <location>
        <position position="751"/>
    </location>
    <ligand>
        <name>ATP</name>
        <dbReference type="ChEBI" id="CHEBI:30616"/>
    </ligand>
</feature>
<feature type="binding site" evidence="15">
    <location>
        <position position="374"/>
    </location>
    <ligand>
        <name>Mg(2+)</name>
        <dbReference type="ChEBI" id="CHEBI:18420"/>
    </ligand>
</feature>
<keyword evidence="4 16" id="KW-0812">Transmembrane</keyword>
<dbReference type="Pfam" id="PF16209">
    <property type="entry name" value="PhoLip_ATPase_N"/>
    <property type="match status" value="1"/>
</dbReference>
<evidence type="ECO:0000256" key="11">
    <source>
        <dbReference type="ARBA" id="ARBA00023136"/>
    </source>
</evidence>
<dbReference type="EC" id="7.6.2.1" evidence="16"/>
<keyword evidence="8 15" id="KW-0460">Magnesium</keyword>
<dbReference type="InterPro" id="IPR023298">
    <property type="entry name" value="ATPase_P-typ_TM_dom_sf"/>
</dbReference>
<dbReference type="PANTHER" id="PTHR24092:SF150">
    <property type="entry name" value="PHOSPHOLIPID-TRANSPORTING ATPASE"/>
    <property type="match status" value="1"/>
</dbReference>
<evidence type="ECO:0000259" key="19">
    <source>
        <dbReference type="Pfam" id="PF16212"/>
    </source>
</evidence>
<evidence type="ECO:0000256" key="4">
    <source>
        <dbReference type="ARBA" id="ARBA00022692"/>
    </source>
</evidence>
<feature type="transmembrane region" description="Helical" evidence="16">
    <location>
        <begin position="810"/>
        <end position="831"/>
    </location>
</feature>
<dbReference type="Gene3D" id="3.40.1110.10">
    <property type="entry name" value="Calcium-transporting ATPase, cytoplasmic domain N"/>
    <property type="match status" value="1"/>
</dbReference>
<feature type="transmembrane region" description="Helical" evidence="16">
    <location>
        <begin position="925"/>
        <end position="946"/>
    </location>
</feature>
<keyword evidence="5 15" id="KW-0479">Metal-binding</keyword>
<dbReference type="Gene3D" id="2.70.150.10">
    <property type="entry name" value="Calcium-transporting ATPase, cytoplasmic transduction domain A"/>
    <property type="match status" value="1"/>
</dbReference>
<feature type="transmembrane region" description="Helical" evidence="16">
    <location>
        <begin position="61"/>
        <end position="79"/>
    </location>
</feature>
<comment type="caution">
    <text evidence="20">The sequence shown here is derived from an EMBL/GenBank/DDBJ whole genome shotgun (WGS) entry which is preliminary data.</text>
</comment>
<evidence type="ECO:0000256" key="2">
    <source>
        <dbReference type="ARBA" id="ARBA00004308"/>
    </source>
</evidence>
<dbReference type="EMBL" id="CAJZBQ010000054">
    <property type="protein sequence ID" value="CAG9332358.1"/>
    <property type="molecule type" value="Genomic_DNA"/>
</dbReference>
<feature type="transmembrane region" description="Helical" evidence="16">
    <location>
        <begin position="301"/>
        <end position="326"/>
    </location>
</feature>
<name>A0AAU9JXE1_9CILI</name>
<feature type="binding site" evidence="14">
    <location>
        <position position="721"/>
    </location>
    <ligand>
        <name>ATP</name>
        <dbReference type="ChEBI" id="CHEBI:30616"/>
    </ligand>
</feature>
<keyword evidence="6 14" id="KW-0547">Nucleotide-binding</keyword>
<evidence type="ECO:0000259" key="17">
    <source>
        <dbReference type="Pfam" id="PF00122"/>
    </source>
</evidence>
<dbReference type="SUPFAM" id="SSF56784">
    <property type="entry name" value="HAD-like"/>
    <property type="match status" value="1"/>
</dbReference>
<feature type="binding site" evidence="15">
    <location>
        <position position="376"/>
    </location>
    <ligand>
        <name>Mg(2+)</name>
        <dbReference type="ChEBI" id="CHEBI:18420"/>
    </ligand>
</feature>
<feature type="binding site" evidence="14">
    <location>
        <position position="498"/>
    </location>
    <ligand>
        <name>ATP</name>
        <dbReference type="ChEBI" id="CHEBI:30616"/>
    </ligand>
</feature>
<dbReference type="InterPro" id="IPR001757">
    <property type="entry name" value="P_typ_ATPase"/>
</dbReference>
<evidence type="ECO:0000256" key="14">
    <source>
        <dbReference type="PIRSR" id="PIRSR606539-2"/>
    </source>
</evidence>
<evidence type="ECO:0000256" key="8">
    <source>
        <dbReference type="ARBA" id="ARBA00022842"/>
    </source>
</evidence>
<dbReference type="SUPFAM" id="SSF81660">
    <property type="entry name" value="Metal cation-transporting ATPase, ATP-binding domain N"/>
    <property type="match status" value="1"/>
</dbReference>
<dbReference type="Pfam" id="PF13246">
    <property type="entry name" value="Cation_ATPase"/>
    <property type="match status" value="1"/>
</dbReference>
<sequence length="1100" mass="125204">MSCRKNLRPRYKAWINLVQNIFTFIPKNLWKQFQKAANVYFLMLAVLQSIPQVSVTGGVPTILLPLGFVMALSGFKDLIEDLKRRKSDKIENNRAAHVRKNNEWGEKRWQEVKVGDILKVCKDESFPADLILLSTSDSKGVCYIETKNLDGETNLKHKISLKQTQVYFEDHYKFDGFQGEVKCEDKNHLIYQFNGIITIQGEIYALSNEQFLLRGSSLKNTEWITGVVVYTGHETKIMLNSSKTRSKFSKLEKQMGIQVIFVFFLQIILCGISTGYYIYWFNSNENATSYYLDLENTDDNLVVQFIYHFFSWVLIFANFIPIALIVTLEMVKFVQAIFISWDIKMYYEPIDMKTGVQSSNLNEDLGQISYIFSDKTGTLTCNIMEFRKMSVNGISYGTNENYSGPNPIPHTNFVDSSFNSNDQAAQEFLIHLAICHTILTVEKDGVIQYKASSPDELALVNAAKFFGVTFMGRDQDNNVLINANGKEEKIKILNVLEFTSDRKRMSVIARMPNGMIKLLCKGADSILLPRILQSPVIESTWKHLEDYANDGLRTLLISSRTLGEEEYHEWNFKFQEAMRDVLNREKRVFEVGELIESKLTLLGATAIEDKLQDKVPEAIQCLRESGIKVWVLTGDKMETAINIGFSCSLLSSEMARIVISAIHTEDVKDEINKAILLVKAHSSTEFALVITGEALLKAMRKEFVPDLLLIVEKCQVVLACRVSPQQKADIVKLIKDNKPGVRTLSIGDGANDVNMINAAHVGIGISGLEGQQAVRASDYSIAQFSYLKRLILAHGRECYRKNATLVCYNFYKNALVILPLFFYGIFSAFSAQAFYNFWTYSMYNKVFTSLPICLYAVFDREMDYEVLQSSPSYYRPGLNNELFNMKLFWLWMLEAIYQSVIILIISLYSLCAVSGQQDTGLMDNMWVASTLVYGLIVIVVNIKICMLSYQQFWFSWVAVTISIASYFATTKILLEIVPMKSWLDNYDSRGAFTEMMTNPNSYVSSIVIIYASLFLGPVIRNCRELIKTKREKTQRAVIDSSVGFKSSPGLDEEAQDIVPDLPPDEFEAAQQTLYHFTRKHTGFAFSSEGVLTMDPNFYSK</sequence>
<evidence type="ECO:0000256" key="3">
    <source>
        <dbReference type="ARBA" id="ARBA00008109"/>
    </source>
</evidence>
<feature type="binding site" evidence="14">
    <location>
        <position position="553"/>
    </location>
    <ligand>
        <name>ATP</name>
        <dbReference type="ChEBI" id="CHEBI:30616"/>
    </ligand>
</feature>
<dbReference type="SFLD" id="SFLDF00027">
    <property type="entry name" value="p-type_atpase"/>
    <property type="match status" value="1"/>
</dbReference>
<evidence type="ECO:0000256" key="12">
    <source>
        <dbReference type="ARBA" id="ARBA00034036"/>
    </source>
</evidence>
<dbReference type="FunFam" id="2.70.150.10:FF:000054">
    <property type="entry name" value="Phospholipid-transporting ATPase"/>
    <property type="match status" value="1"/>
</dbReference>
<dbReference type="InterPro" id="IPR036412">
    <property type="entry name" value="HAD-like_sf"/>
</dbReference>
<dbReference type="InterPro" id="IPR023299">
    <property type="entry name" value="ATPase_P-typ_cyto_dom_N"/>
</dbReference>
<keyword evidence="9 16" id="KW-1278">Translocase</keyword>
<feature type="transmembrane region" description="Helical" evidence="16">
    <location>
        <begin position="1002"/>
        <end position="1022"/>
    </location>
</feature>
<feature type="transmembrane region" description="Helical" evidence="16">
    <location>
        <begin position="837"/>
        <end position="858"/>
    </location>
</feature>
<dbReference type="InterPro" id="IPR032630">
    <property type="entry name" value="P_typ_ATPase_c"/>
</dbReference>
<feature type="binding site" evidence="14">
    <location>
        <position position="633"/>
    </location>
    <ligand>
        <name>ATP</name>
        <dbReference type="ChEBI" id="CHEBI:30616"/>
    </ligand>
</feature>
<dbReference type="InterPro" id="IPR006539">
    <property type="entry name" value="P-type_ATPase_IV"/>
</dbReference>
<feature type="domain" description="P-type ATPase A" evidence="17">
    <location>
        <begin position="94"/>
        <end position="185"/>
    </location>
</feature>
<feature type="binding site" evidence="14">
    <location>
        <position position="635"/>
    </location>
    <ligand>
        <name>ATP</name>
        <dbReference type="ChEBI" id="CHEBI:30616"/>
    </ligand>
</feature>
<dbReference type="SUPFAM" id="SSF81653">
    <property type="entry name" value="Calcium ATPase, transduction domain A"/>
    <property type="match status" value="1"/>
</dbReference>
<evidence type="ECO:0000256" key="7">
    <source>
        <dbReference type="ARBA" id="ARBA00022840"/>
    </source>
</evidence>
<feature type="active site" description="4-aspartylphosphate intermediate" evidence="13">
    <location>
        <position position="374"/>
    </location>
</feature>
<dbReference type="PRINTS" id="PR00119">
    <property type="entry name" value="CATATPASE"/>
</dbReference>
<evidence type="ECO:0000256" key="16">
    <source>
        <dbReference type="RuleBase" id="RU362033"/>
    </source>
</evidence>
<evidence type="ECO:0000259" key="18">
    <source>
        <dbReference type="Pfam" id="PF16209"/>
    </source>
</evidence>
<dbReference type="Proteomes" id="UP001162131">
    <property type="component" value="Unassembled WGS sequence"/>
</dbReference>
<dbReference type="Pfam" id="PF16212">
    <property type="entry name" value="PhoLip_ATPase_C"/>
    <property type="match status" value="1"/>
</dbReference>
<dbReference type="Gene3D" id="3.40.50.1000">
    <property type="entry name" value="HAD superfamily/HAD-like"/>
    <property type="match status" value="1"/>
</dbReference>
<feature type="transmembrane region" description="Helical" evidence="16">
    <location>
        <begin position="888"/>
        <end position="910"/>
    </location>
</feature>
<dbReference type="GO" id="GO:0005524">
    <property type="term" value="F:ATP binding"/>
    <property type="evidence" value="ECO:0007669"/>
    <property type="project" value="UniProtKB-UniRule"/>
</dbReference>
<evidence type="ECO:0000256" key="5">
    <source>
        <dbReference type="ARBA" id="ARBA00022723"/>
    </source>
</evidence>
<dbReference type="Pfam" id="PF00122">
    <property type="entry name" value="E1-E2_ATPase"/>
    <property type="match status" value="1"/>
</dbReference>
<dbReference type="SFLD" id="SFLDS00003">
    <property type="entry name" value="Haloacid_Dehalogenase"/>
    <property type="match status" value="1"/>
</dbReference>
<feature type="domain" description="P-type ATPase N-terminal" evidence="18">
    <location>
        <begin position="20"/>
        <end position="62"/>
    </location>
</feature>
<dbReference type="NCBIfam" id="TIGR01652">
    <property type="entry name" value="ATPase-Plipid"/>
    <property type="match status" value="1"/>
</dbReference>
<feature type="binding site" evidence="14">
    <location>
        <position position="752"/>
    </location>
    <ligand>
        <name>ATP</name>
        <dbReference type="ChEBI" id="CHEBI:30616"/>
    </ligand>
</feature>
<dbReference type="PROSITE" id="PS00154">
    <property type="entry name" value="ATPASE_E1_E2"/>
    <property type="match status" value="1"/>
</dbReference>
<accession>A0AAU9JXE1</accession>
<comment type="similarity">
    <text evidence="3 16">Belongs to the cation transport ATPase (P-type) (TC 3.A.3) family. Type IV subfamily.</text>
</comment>
<dbReference type="FunFam" id="3.40.50.1000:FF:000190">
    <property type="entry name" value="Phospholipid-transporting ATPase"/>
    <property type="match status" value="1"/>
</dbReference>
<feature type="binding site" evidence="15">
    <location>
        <position position="752"/>
    </location>
    <ligand>
        <name>Mg(2+)</name>
        <dbReference type="ChEBI" id="CHEBI:18420"/>
    </ligand>
</feature>
<dbReference type="PANTHER" id="PTHR24092">
    <property type="entry name" value="PROBABLE PHOSPHOLIPID-TRANSPORTING ATPASE"/>
    <property type="match status" value="1"/>
</dbReference>
<reference evidence="20" key="1">
    <citation type="submission" date="2021-09" db="EMBL/GenBank/DDBJ databases">
        <authorList>
            <consortium name="AG Swart"/>
            <person name="Singh M."/>
            <person name="Singh A."/>
            <person name="Seah K."/>
            <person name="Emmerich C."/>
        </authorList>
    </citation>
    <scope>NUCLEOTIDE SEQUENCE</scope>
    <source>
        <strain evidence="20">ATCC30299</strain>
    </source>
</reference>
<evidence type="ECO:0000256" key="1">
    <source>
        <dbReference type="ARBA" id="ARBA00004141"/>
    </source>
</evidence>
<dbReference type="SFLD" id="SFLDG00002">
    <property type="entry name" value="C1.7:_P-type_atpase_like"/>
    <property type="match status" value="1"/>
</dbReference>
<keyword evidence="10 16" id="KW-1133">Transmembrane helix</keyword>
<comment type="subcellular location">
    <subcellularLocation>
        <location evidence="2">Endomembrane system</location>
    </subcellularLocation>
    <subcellularLocation>
        <location evidence="1 16">Membrane</location>
        <topology evidence="1 16">Multi-pass membrane protein</topology>
    </subcellularLocation>
</comment>
<dbReference type="InterPro" id="IPR059000">
    <property type="entry name" value="ATPase_P-type_domA"/>
</dbReference>
<dbReference type="InterPro" id="IPR018303">
    <property type="entry name" value="ATPase_P-typ_P_site"/>
</dbReference>
<dbReference type="GO" id="GO:0016887">
    <property type="term" value="F:ATP hydrolysis activity"/>
    <property type="evidence" value="ECO:0007669"/>
    <property type="project" value="InterPro"/>
</dbReference>
<proteinExistence type="inferred from homology"/>
<evidence type="ECO:0000256" key="15">
    <source>
        <dbReference type="PIRSR" id="PIRSR606539-3"/>
    </source>
</evidence>
<dbReference type="GO" id="GO:0005886">
    <property type="term" value="C:plasma membrane"/>
    <property type="evidence" value="ECO:0007669"/>
    <property type="project" value="TreeGrafter"/>
</dbReference>
<comment type="cofactor">
    <cofactor evidence="15">
        <name>Mg(2+)</name>
        <dbReference type="ChEBI" id="CHEBI:18420"/>
    </cofactor>
</comment>
<evidence type="ECO:0000313" key="21">
    <source>
        <dbReference type="Proteomes" id="UP001162131"/>
    </source>
</evidence>
<dbReference type="InterPro" id="IPR032631">
    <property type="entry name" value="P-type_ATPase_N"/>
</dbReference>
<dbReference type="GO" id="GO:0045332">
    <property type="term" value="P:phospholipid translocation"/>
    <property type="evidence" value="ECO:0007669"/>
    <property type="project" value="TreeGrafter"/>
</dbReference>
<evidence type="ECO:0000313" key="20">
    <source>
        <dbReference type="EMBL" id="CAG9332358.1"/>
    </source>
</evidence>
<evidence type="ECO:0000256" key="9">
    <source>
        <dbReference type="ARBA" id="ARBA00022967"/>
    </source>
</evidence>
<dbReference type="InterPro" id="IPR023214">
    <property type="entry name" value="HAD_sf"/>
</dbReference>
<evidence type="ECO:0000256" key="6">
    <source>
        <dbReference type="ARBA" id="ARBA00022741"/>
    </source>
</evidence>
<feature type="binding site" evidence="14">
    <location>
        <position position="375"/>
    </location>
    <ligand>
        <name>ATP</name>
        <dbReference type="ChEBI" id="CHEBI:30616"/>
    </ligand>
</feature>